<gene>
    <name evidence="4" type="ORF">GCM10007112_25210</name>
    <name evidence="3" type="ORF">Vsou_21730</name>
</gene>
<dbReference type="EMBL" id="BMNM01000017">
    <property type="protein sequence ID" value="GGI87260.1"/>
    <property type="molecule type" value="Genomic_DNA"/>
</dbReference>
<dbReference type="Proteomes" id="UP001060771">
    <property type="component" value="Chromosome"/>
</dbReference>
<reference evidence="3" key="4">
    <citation type="journal article" date="2023" name="Microbiol. Resour. Announc.">
        <title>Complete Genome Sequence of Vulcanisaeta souniana Strain IC-059, a Hyperthermophilic Archaeon Isolated from Hot Spring Water in Japan.</title>
        <authorList>
            <person name="Kato S."/>
            <person name="Itoh T."/>
            <person name="Wu L."/>
            <person name="Ma J."/>
            <person name="Ohkuma M."/>
        </authorList>
    </citation>
    <scope>NUCLEOTIDE SEQUENCE</scope>
    <source>
        <strain evidence="3">JCM 11219</strain>
    </source>
</reference>
<feature type="domain" description="Thioesterase" evidence="2">
    <location>
        <begin position="58"/>
        <end position="132"/>
    </location>
</feature>
<dbReference type="PANTHER" id="PTHR43240">
    <property type="entry name" value="1,4-DIHYDROXY-2-NAPHTHOYL-COA THIOESTERASE 1"/>
    <property type="match status" value="1"/>
</dbReference>
<reference evidence="6" key="3">
    <citation type="submission" date="2022-09" db="EMBL/GenBank/DDBJ databases">
        <title>Complete genome sequence of Vulcanisaeta souniana.</title>
        <authorList>
            <person name="Kato S."/>
            <person name="Itoh T."/>
            <person name="Ohkuma M."/>
        </authorList>
    </citation>
    <scope>NUCLEOTIDE SEQUENCE [LARGE SCALE GENOMIC DNA]</scope>
    <source>
        <strain evidence="6">JCM 11219</strain>
    </source>
</reference>
<dbReference type="Proteomes" id="UP000657075">
    <property type="component" value="Unassembled WGS sequence"/>
</dbReference>
<protein>
    <recommendedName>
        <fullName evidence="2">Thioesterase domain-containing protein</fullName>
    </recommendedName>
</protein>
<reference evidence="4" key="1">
    <citation type="journal article" date="2014" name="Int. J. Syst. Evol. Microbiol.">
        <title>Complete genome sequence of Corynebacterium casei LMG S-19264T (=DSM 44701T), isolated from a smear-ripened cheese.</title>
        <authorList>
            <consortium name="US DOE Joint Genome Institute (JGI-PGF)"/>
            <person name="Walter F."/>
            <person name="Albersmeier A."/>
            <person name="Kalinowski J."/>
            <person name="Ruckert C."/>
        </authorList>
    </citation>
    <scope>NUCLEOTIDE SEQUENCE</scope>
    <source>
        <strain evidence="4">JCM 11219</strain>
    </source>
</reference>
<evidence type="ECO:0000313" key="6">
    <source>
        <dbReference type="Proteomes" id="UP001060771"/>
    </source>
</evidence>
<dbReference type="CDD" id="cd03443">
    <property type="entry name" value="PaaI_thioesterase"/>
    <property type="match status" value="1"/>
</dbReference>
<sequence>MQELKCEAGNDELLRAMKVIEELSPYWALIGIKVEDVGKDCAIGSVEIGRKHLQVLDTVHGGVHAALVDAMAWVAVISHYYPRYVIAVTTDLTVKYLKPIAEGVLKAVARVIHVREPIVLITAELMNRSNELVGSSTMTYWVTKTGKSISEFISDISNRT</sequence>
<keyword evidence="1" id="KW-0378">Hydrolase</keyword>
<organism evidence="4 5">
    <name type="scientific">Vulcanisaeta souniana JCM 11219</name>
    <dbReference type="NCBI Taxonomy" id="1293586"/>
    <lineage>
        <taxon>Archaea</taxon>
        <taxon>Thermoproteota</taxon>
        <taxon>Thermoprotei</taxon>
        <taxon>Thermoproteales</taxon>
        <taxon>Thermoproteaceae</taxon>
        <taxon>Vulcanisaeta</taxon>
    </lineage>
</organism>
<evidence type="ECO:0000313" key="3">
    <source>
        <dbReference type="EMBL" id="BDR93080.1"/>
    </source>
</evidence>
<dbReference type="InterPro" id="IPR003736">
    <property type="entry name" value="PAAI_dom"/>
</dbReference>
<dbReference type="GO" id="GO:0005829">
    <property type="term" value="C:cytosol"/>
    <property type="evidence" value="ECO:0007669"/>
    <property type="project" value="TreeGrafter"/>
</dbReference>
<dbReference type="SUPFAM" id="SSF54637">
    <property type="entry name" value="Thioesterase/thiol ester dehydrase-isomerase"/>
    <property type="match status" value="1"/>
</dbReference>
<reference evidence="4" key="2">
    <citation type="submission" date="2020-09" db="EMBL/GenBank/DDBJ databases">
        <authorList>
            <person name="Sun Q."/>
            <person name="Ohkuma M."/>
        </authorList>
    </citation>
    <scope>NUCLEOTIDE SEQUENCE</scope>
    <source>
        <strain evidence="4">JCM 11219</strain>
    </source>
</reference>
<dbReference type="RefSeq" id="WP_188604232.1">
    <property type="nucleotide sequence ID" value="NZ_AP026830.1"/>
</dbReference>
<evidence type="ECO:0000313" key="5">
    <source>
        <dbReference type="Proteomes" id="UP000657075"/>
    </source>
</evidence>
<dbReference type="NCBIfam" id="TIGR00369">
    <property type="entry name" value="unchar_dom_1"/>
    <property type="match status" value="1"/>
</dbReference>
<dbReference type="GeneID" id="76207714"/>
<evidence type="ECO:0000313" key="4">
    <source>
        <dbReference type="EMBL" id="GGI87260.1"/>
    </source>
</evidence>
<evidence type="ECO:0000259" key="2">
    <source>
        <dbReference type="Pfam" id="PF03061"/>
    </source>
</evidence>
<proteinExistence type="predicted"/>
<dbReference type="EMBL" id="AP026830">
    <property type="protein sequence ID" value="BDR93080.1"/>
    <property type="molecule type" value="Genomic_DNA"/>
</dbReference>
<keyword evidence="6" id="KW-1185">Reference proteome</keyword>
<dbReference type="InterPro" id="IPR006683">
    <property type="entry name" value="Thioestr_dom"/>
</dbReference>
<evidence type="ECO:0000256" key="1">
    <source>
        <dbReference type="ARBA" id="ARBA00022801"/>
    </source>
</evidence>
<dbReference type="Gene3D" id="3.10.129.10">
    <property type="entry name" value="Hotdog Thioesterase"/>
    <property type="match status" value="1"/>
</dbReference>
<name>A0A830EI58_9CREN</name>
<dbReference type="AlphaFoldDB" id="A0A830EI58"/>
<dbReference type="PANTHER" id="PTHR43240:SF5">
    <property type="entry name" value="1,4-DIHYDROXY-2-NAPHTHOYL-COA THIOESTERASE 1"/>
    <property type="match status" value="1"/>
</dbReference>
<dbReference type="Pfam" id="PF03061">
    <property type="entry name" value="4HBT"/>
    <property type="match status" value="1"/>
</dbReference>
<dbReference type="InterPro" id="IPR029069">
    <property type="entry name" value="HotDog_dom_sf"/>
</dbReference>
<accession>A0A830EI58</accession>
<dbReference type="OrthoDB" id="24516at2157"/>
<dbReference type="GO" id="GO:0061522">
    <property type="term" value="F:1,4-dihydroxy-2-naphthoyl-CoA thioesterase activity"/>
    <property type="evidence" value="ECO:0007669"/>
    <property type="project" value="TreeGrafter"/>
</dbReference>